<dbReference type="AlphaFoldDB" id="A0A395MLF8"/>
<dbReference type="OrthoDB" id="9991317at2759"/>
<reference evidence="2 3" key="1">
    <citation type="journal article" date="2018" name="PLoS Pathog.">
        <title>Evolution of structural diversity of trichothecenes, a family of toxins produced by plant pathogenic and entomopathogenic fungi.</title>
        <authorList>
            <person name="Proctor R.H."/>
            <person name="McCormick S.P."/>
            <person name="Kim H.S."/>
            <person name="Cardoza R.E."/>
            <person name="Stanley A.M."/>
            <person name="Lindo L."/>
            <person name="Kelly A."/>
            <person name="Brown D.W."/>
            <person name="Lee T."/>
            <person name="Vaughan M.M."/>
            <person name="Alexander N.J."/>
            <person name="Busman M."/>
            <person name="Gutierrez S."/>
        </authorList>
    </citation>
    <scope>NUCLEOTIDE SEQUENCE [LARGE SCALE GENOMIC DNA]</scope>
    <source>
        <strain evidence="2 3">NRRL 13405</strain>
    </source>
</reference>
<feature type="region of interest" description="Disordered" evidence="1">
    <location>
        <begin position="1"/>
        <end position="26"/>
    </location>
</feature>
<keyword evidence="3" id="KW-1185">Reference proteome</keyword>
<protein>
    <submittedName>
        <fullName evidence="2">Tpr domain-containing protein</fullName>
    </submittedName>
</protein>
<evidence type="ECO:0000313" key="2">
    <source>
        <dbReference type="EMBL" id="RFN48752.1"/>
    </source>
</evidence>
<organism evidence="2 3">
    <name type="scientific">Fusarium flagelliforme</name>
    <dbReference type="NCBI Taxonomy" id="2675880"/>
    <lineage>
        <taxon>Eukaryota</taxon>
        <taxon>Fungi</taxon>
        <taxon>Dikarya</taxon>
        <taxon>Ascomycota</taxon>
        <taxon>Pezizomycotina</taxon>
        <taxon>Sordariomycetes</taxon>
        <taxon>Hypocreomycetidae</taxon>
        <taxon>Hypocreales</taxon>
        <taxon>Nectriaceae</taxon>
        <taxon>Fusarium</taxon>
        <taxon>Fusarium incarnatum-equiseti species complex</taxon>
    </lineage>
</organism>
<evidence type="ECO:0000256" key="1">
    <source>
        <dbReference type="SAM" id="MobiDB-lite"/>
    </source>
</evidence>
<comment type="caution">
    <text evidence="2">The sequence shown here is derived from an EMBL/GenBank/DDBJ whole genome shotgun (WGS) entry which is preliminary data.</text>
</comment>
<name>A0A395MLF8_9HYPO</name>
<proteinExistence type="predicted"/>
<evidence type="ECO:0000313" key="3">
    <source>
        <dbReference type="Proteomes" id="UP000265631"/>
    </source>
</evidence>
<gene>
    <name evidence="2" type="ORF">FIE12Z_7007</name>
</gene>
<dbReference type="Proteomes" id="UP000265631">
    <property type="component" value="Unassembled WGS sequence"/>
</dbReference>
<dbReference type="EMBL" id="PXXK01000197">
    <property type="protein sequence ID" value="RFN48752.1"/>
    <property type="molecule type" value="Genomic_DNA"/>
</dbReference>
<accession>A0A395MLF8</accession>
<sequence>MEKLDQEILEATKTMPPEPEKDETGQRSLEKLGDLLIARYQQTGNTDDLRASLRQKMLLFRTLHLPEEASLWYLAVIDETLHGDVPYRYRETNDLEDLRAAITICLQVFFEEPGNAKHEALPSGNLSDIELAASYSKQTLPFVSADVEDRANPLHEFATTLFRKYQVQEDPEILRVGIPLSRDAISATPEGHPETPARIAN</sequence>